<dbReference type="OrthoDB" id="2889763at2"/>
<protein>
    <submittedName>
        <fullName evidence="1">Uncharacterized protein</fullName>
    </submittedName>
</protein>
<organism evidence="1 2">
    <name type="scientific">Mesobacillus subterraneus</name>
    <dbReference type="NCBI Taxonomy" id="285983"/>
    <lineage>
        <taxon>Bacteria</taxon>
        <taxon>Bacillati</taxon>
        <taxon>Bacillota</taxon>
        <taxon>Bacilli</taxon>
        <taxon>Bacillales</taxon>
        <taxon>Bacillaceae</taxon>
        <taxon>Mesobacillus</taxon>
    </lineage>
</organism>
<comment type="caution">
    <text evidence="1">The sequence shown here is derived from an EMBL/GenBank/DDBJ whole genome shotgun (WGS) entry which is preliminary data.</text>
</comment>
<proteinExistence type="predicted"/>
<dbReference type="RefSeq" id="WP_125479401.1">
    <property type="nucleotide sequence ID" value="NZ_RSFW01000010.1"/>
</dbReference>
<name>A0A3R9EAP4_9BACI</name>
<dbReference type="Proteomes" id="UP000279911">
    <property type="component" value="Unassembled WGS sequence"/>
</dbReference>
<gene>
    <name evidence="1" type="ORF">EJA10_07500</name>
</gene>
<dbReference type="AlphaFoldDB" id="A0A3R9EAP4"/>
<evidence type="ECO:0000313" key="1">
    <source>
        <dbReference type="EMBL" id="RSD27620.1"/>
    </source>
</evidence>
<evidence type="ECO:0000313" key="2">
    <source>
        <dbReference type="Proteomes" id="UP000279911"/>
    </source>
</evidence>
<sequence length="70" mass="8212">MFCKECNGILDVIRIEEYPEGFKDIIGYKRLCDVQCLSCGNIYYSQPYDWGKSVNEVRNLNIAKKRRSNN</sequence>
<reference evidence="2" key="1">
    <citation type="submission" date="2018-12" db="EMBL/GenBank/DDBJ databases">
        <title>Bacillus chawlae sp. nov., Bacillus glennii sp. nov., and Bacillus saganii sp. nov. Isolated from the Vehicle Assembly Building at Kennedy Space Center where the Viking Spacecraft were Assembled.</title>
        <authorList>
            <person name="Seuylemezian A."/>
            <person name="Vaishampayan P."/>
        </authorList>
    </citation>
    <scope>NUCLEOTIDE SEQUENCE [LARGE SCALE GENOMIC DNA]</scope>
    <source>
        <strain evidence="2">DSM 13966</strain>
    </source>
</reference>
<dbReference type="EMBL" id="RSFW01000010">
    <property type="protein sequence ID" value="RSD27620.1"/>
    <property type="molecule type" value="Genomic_DNA"/>
</dbReference>
<accession>A0A3R9EAP4</accession>